<comment type="caution">
    <text evidence="1">The sequence shown here is derived from an EMBL/GenBank/DDBJ whole genome shotgun (WGS) entry which is preliminary data.</text>
</comment>
<name>A0A0F9JVD4_9ZZZZ</name>
<evidence type="ECO:0008006" key="2">
    <source>
        <dbReference type="Google" id="ProtNLM"/>
    </source>
</evidence>
<evidence type="ECO:0000313" key="1">
    <source>
        <dbReference type="EMBL" id="KKM13863.1"/>
    </source>
</evidence>
<dbReference type="EMBL" id="LAZR01015279">
    <property type="protein sequence ID" value="KKM13863.1"/>
    <property type="molecule type" value="Genomic_DNA"/>
</dbReference>
<sequence>MEIVNQQTAFHWTEPLDIHGVEMMGVAEKQGHAFSRHGWLEAKRHQHLNADSLGAVIRQKHRPLSKPTLDKAKEEYARREVIRFPRYFIVEPNASCNRKCVFCPIIVTNRAGNMKWADFMKLMDECYWHHVYGISLYQLSEPMLWRGKTAAGQKLDIADMVTAAKIVGGFKAVNISTNGDAGNLARLLECDMDDLFISIDGTTADVYDQNRPSTKKNDVGAFDRTVQRVESFLREKAERGLTKPWCRLQIINNALCAPQVLDFIRHWIQIPGVDDVLVKNLDGMNPWVGNAAVSAEESAIKMQKVQDMPCQHIYAIGSMVATGDLNACCHDARTELTTADANIAKMSFEDWWNGEYMTELRAEHEGGNAGLRLPCHACAERDPWLGGTGA</sequence>
<dbReference type="CDD" id="cd21109">
    <property type="entry name" value="SPASM"/>
    <property type="match status" value="1"/>
</dbReference>
<dbReference type="AlphaFoldDB" id="A0A0F9JVD4"/>
<dbReference type="PANTHER" id="PTHR11228:SF34">
    <property type="entry name" value="TUNGSTEN-CONTAINING ALDEHYDE FERREDOXIN OXIDOREDUCTASE COFACTOR MODIFYING PROTEIN"/>
    <property type="match status" value="1"/>
</dbReference>
<dbReference type="InterPro" id="IPR058240">
    <property type="entry name" value="rSAM_sf"/>
</dbReference>
<dbReference type="SUPFAM" id="SSF102114">
    <property type="entry name" value="Radical SAM enzymes"/>
    <property type="match status" value="1"/>
</dbReference>
<reference evidence="1" key="1">
    <citation type="journal article" date="2015" name="Nature">
        <title>Complex archaea that bridge the gap between prokaryotes and eukaryotes.</title>
        <authorList>
            <person name="Spang A."/>
            <person name="Saw J.H."/>
            <person name="Jorgensen S.L."/>
            <person name="Zaremba-Niedzwiedzka K."/>
            <person name="Martijn J."/>
            <person name="Lind A.E."/>
            <person name="van Eijk R."/>
            <person name="Schleper C."/>
            <person name="Guy L."/>
            <person name="Ettema T.J."/>
        </authorList>
    </citation>
    <scope>NUCLEOTIDE SEQUENCE</scope>
</reference>
<dbReference type="InterPro" id="IPR013785">
    <property type="entry name" value="Aldolase_TIM"/>
</dbReference>
<accession>A0A0F9JVD4</accession>
<dbReference type="PANTHER" id="PTHR11228">
    <property type="entry name" value="RADICAL SAM DOMAIN PROTEIN"/>
    <property type="match status" value="1"/>
</dbReference>
<proteinExistence type="predicted"/>
<dbReference type="Gene3D" id="3.20.20.70">
    <property type="entry name" value="Aldolase class I"/>
    <property type="match status" value="1"/>
</dbReference>
<protein>
    <recommendedName>
        <fullName evidence="2">Radical SAM core domain-containing protein</fullName>
    </recommendedName>
</protein>
<gene>
    <name evidence="1" type="ORF">LCGC14_1711940</name>
</gene>
<dbReference type="InterPro" id="IPR050377">
    <property type="entry name" value="Radical_SAM_PqqE_MftC-like"/>
</dbReference>
<organism evidence="1">
    <name type="scientific">marine sediment metagenome</name>
    <dbReference type="NCBI Taxonomy" id="412755"/>
    <lineage>
        <taxon>unclassified sequences</taxon>
        <taxon>metagenomes</taxon>
        <taxon>ecological metagenomes</taxon>
    </lineage>
</organism>